<keyword evidence="3" id="KW-1185">Reference proteome</keyword>
<feature type="region of interest" description="Disordered" evidence="1">
    <location>
        <begin position="137"/>
        <end position="263"/>
    </location>
</feature>
<reference evidence="2 3" key="1">
    <citation type="journal article" date="2023" name="G3 (Bethesda)">
        <title>A chromosome-level genome assembly of Zasmidium syzygii isolated from banana leaves.</title>
        <authorList>
            <person name="van Westerhoven A.C."/>
            <person name="Mehrabi R."/>
            <person name="Talebi R."/>
            <person name="Steentjes M.B.F."/>
            <person name="Corcolon B."/>
            <person name="Chong P.A."/>
            <person name="Kema G.H.J."/>
            <person name="Seidl M.F."/>
        </authorList>
    </citation>
    <scope>NUCLEOTIDE SEQUENCE [LARGE SCALE GENOMIC DNA]</scope>
    <source>
        <strain evidence="2 3">P124</strain>
    </source>
</reference>
<sequence>MAIDLCLPVVKFSHVDNLDSSGKGQWNHVQNSDLFVVLQGHGMRGPMTMKIVVGTSNLEVIDIGTYVDTALNARRAAEQRGLTDVPTDHLPIFGMTKEAALALRYRLFDADVTRRIQLKLQNVHDCQRLTVALRSRGMEFQSRPGTARPSTSSARPSTSSARPEISRPESSHTDFRPLSAQTSSSYFTADQSTRHSDPQHQSPAADTKPMRPPIKAPSLQDDEHLYGRSSRYQEGHLGRDGGESGLHGRERQAGPAEGDGARRVIAPDDALRDIVPSRLSNSQLWRSHTTHQVTNYQPQQAALEPMAERPSSASNTAALDAIRQAFEDRETSSNVGGDTRPSTAVVGQEQWLSGAANASTSSYMSSGPLEGRPQTAASGTSLTVPEHGAQPKDVQKDEVLRRPPTSSSSSRPSSSALELPPLKRPKMVKETSAPRAPDLYTQPTYIRPQTSKPQDNSVPQDRRPYTSASRLEDTKTLGRDSSSVARLLEPPPLHAPAQPDRRLSPTDGFLNRSMPLAERSNNVGLPRLTSNTDAPHEIESPPPSAYHPSNSAGQPVVAKDDALGRVSMALQPTGDPSLEKYAAQSRADREATLADFMIENLENPAFATLCEDVENCWQRIALGL</sequence>
<evidence type="ECO:0000313" key="2">
    <source>
        <dbReference type="EMBL" id="KAK4506601.1"/>
    </source>
</evidence>
<dbReference type="Pfam" id="PF03525">
    <property type="entry name" value="Meiotic_rec114"/>
    <property type="match status" value="1"/>
</dbReference>
<dbReference type="InterPro" id="IPR004354">
    <property type="entry name" value="Meiotic_Rec114"/>
</dbReference>
<proteinExistence type="predicted"/>
<feature type="compositionally biased region" description="Polar residues" evidence="1">
    <location>
        <begin position="519"/>
        <end position="533"/>
    </location>
</feature>
<feature type="compositionally biased region" description="Basic and acidic residues" evidence="1">
    <location>
        <begin position="221"/>
        <end position="252"/>
    </location>
</feature>
<feature type="compositionally biased region" description="Polar residues" evidence="1">
    <location>
        <begin position="441"/>
        <end position="459"/>
    </location>
</feature>
<comment type="caution">
    <text evidence="2">The sequence shown here is derived from an EMBL/GenBank/DDBJ whole genome shotgun (WGS) entry which is preliminary data.</text>
</comment>
<dbReference type="Proteomes" id="UP001305779">
    <property type="component" value="Unassembled WGS sequence"/>
</dbReference>
<gene>
    <name evidence="2" type="ORF">PRZ48_000333</name>
</gene>
<evidence type="ECO:0000313" key="3">
    <source>
        <dbReference type="Proteomes" id="UP001305779"/>
    </source>
</evidence>
<feature type="compositionally biased region" description="Low complexity" evidence="1">
    <location>
        <begin position="146"/>
        <end position="163"/>
    </location>
</feature>
<feature type="compositionally biased region" description="Basic and acidic residues" evidence="1">
    <location>
        <begin position="164"/>
        <end position="175"/>
    </location>
</feature>
<feature type="compositionally biased region" description="Basic and acidic residues" evidence="1">
    <location>
        <begin position="389"/>
        <end position="401"/>
    </location>
</feature>
<name>A0ABR0EZS3_ZASCE</name>
<feature type="compositionally biased region" description="Basic and acidic residues" evidence="1">
    <location>
        <begin position="460"/>
        <end position="478"/>
    </location>
</feature>
<evidence type="ECO:0000256" key="1">
    <source>
        <dbReference type="SAM" id="MobiDB-lite"/>
    </source>
</evidence>
<protein>
    <submittedName>
        <fullName evidence="2">Uncharacterized protein</fullName>
    </submittedName>
</protein>
<feature type="region of interest" description="Disordered" evidence="1">
    <location>
        <begin position="357"/>
        <end position="559"/>
    </location>
</feature>
<accession>A0ABR0EZS3</accession>
<dbReference type="EMBL" id="JAXOVC010000001">
    <property type="protein sequence ID" value="KAK4506601.1"/>
    <property type="molecule type" value="Genomic_DNA"/>
</dbReference>
<organism evidence="2 3">
    <name type="scientific">Zasmidium cellare</name>
    <name type="common">Wine cellar mold</name>
    <name type="synonym">Racodium cellare</name>
    <dbReference type="NCBI Taxonomy" id="395010"/>
    <lineage>
        <taxon>Eukaryota</taxon>
        <taxon>Fungi</taxon>
        <taxon>Dikarya</taxon>
        <taxon>Ascomycota</taxon>
        <taxon>Pezizomycotina</taxon>
        <taxon>Dothideomycetes</taxon>
        <taxon>Dothideomycetidae</taxon>
        <taxon>Mycosphaerellales</taxon>
        <taxon>Mycosphaerellaceae</taxon>
        <taxon>Zasmidium</taxon>
    </lineage>
</organism>
<feature type="compositionally biased region" description="Polar residues" evidence="1">
    <location>
        <begin position="179"/>
        <end position="191"/>
    </location>
</feature>
<feature type="compositionally biased region" description="Low complexity" evidence="1">
    <location>
        <begin position="402"/>
        <end position="415"/>
    </location>
</feature>